<sequence length="214" mass="25004">MKIILWRLSDMNKRVIFSISILLLFTLYVLKVKNISSQLPSGSYSIERIYCASDTDNNKTLLERYDKNDDVELIASYSFDFDNVVSKKIEIDSRRALLTLNTVDCSSSVSLPLLSNQDGFIRLDFGKEVAYERDKQCVFLKTTHGKLRRFNEEGDFYSRSEFLTEYWPLEGDRIVSASIVNKSDTYFLSFLNERRKYISCDVIVWKLKRMSQDL</sequence>
<dbReference type="KEGG" id="bmx:BMS_3127"/>
<organism evidence="1 2">
    <name type="scientific">Halobacteriovorax marinus (strain ATCC BAA-682 / DSM 15412 / SJ)</name>
    <name type="common">Bacteriovorax marinus</name>
    <dbReference type="NCBI Taxonomy" id="862908"/>
    <lineage>
        <taxon>Bacteria</taxon>
        <taxon>Pseudomonadati</taxon>
        <taxon>Bdellovibrionota</taxon>
        <taxon>Bacteriovoracia</taxon>
        <taxon>Bacteriovoracales</taxon>
        <taxon>Halobacteriovoraceae</taxon>
        <taxon>Halobacteriovorax</taxon>
    </lineage>
</organism>
<proteinExistence type="predicted"/>
<protein>
    <submittedName>
        <fullName evidence="1">Membrane protein</fullName>
    </submittedName>
</protein>
<dbReference type="PATRIC" id="fig|862908.3.peg.2990"/>
<name>E1WZU8_HALMS</name>
<reference evidence="2" key="1">
    <citation type="journal article" date="2013" name="ISME J.">
        <title>A small predatory core genome in the divergent marine Bacteriovorax marinus SJ and the terrestrial Bdellovibrio bacteriovorus.</title>
        <authorList>
            <person name="Crossman L.C."/>
            <person name="Chen H."/>
            <person name="Cerdeno-Tarraga A.M."/>
            <person name="Brooks K."/>
            <person name="Quail M.A."/>
            <person name="Pineiro S.A."/>
            <person name="Hobley L."/>
            <person name="Sockett R.E."/>
            <person name="Bentley S.D."/>
            <person name="Parkhill J."/>
            <person name="Williams H.N."/>
            <person name="Stine O.C."/>
        </authorList>
    </citation>
    <scope>NUCLEOTIDE SEQUENCE [LARGE SCALE GENOMIC DNA]</scope>
    <source>
        <strain evidence="2">ATCC BAA-682 / DSM 15412 / SJ</strain>
    </source>
</reference>
<accession>E1WZU8</accession>
<evidence type="ECO:0000313" key="2">
    <source>
        <dbReference type="Proteomes" id="UP000008963"/>
    </source>
</evidence>
<dbReference type="EMBL" id="FQ312005">
    <property type="protein sequence ID" value="CBW27884.1"/>
    <property type="molecule type" value="Genomic_DNA"/>
</dbReference>
<dbReference type="HOGENOM" id="CLU_1287339_0_0_7"/>
<dbReference type="STRING" id="862908.BMS_3127"/>
<keyword evidence="2" id="KW-1185">Reference proteome</keyword>
<gene>
    <name evidence="1" type="ordered locus">BMS_3127</name>
</gene>
<evidence type="ECO:0000313" key="1">
    <source>
        <dbReference type="EMBL" id="CBW27884.1"/>
    </source>
</evidence>
<dbReference type="Proteomes" id="UP000008963">
    <property type="component" value="Chromosome"/>
</dbReference>
<dbReference type="AlphaFoldDB" id="E1WZU8"/>